<dbReference type="Gene3D" id="3.40.605.10">
    <property type="entry name" value="Aldehyde Dehydrogenase, Chain A, domain 1"/>
    <property type="match status" value="1"/>
</dbReference>
<proteinExistence type="predicted"/>
<dbReference type="InterPro" id="IPR016161">
    <property type="entry name" value="Ald_DH/histidinol_DH"/>
</dbReference>
<keyword evidence="4" id="KW-1185">Reference proteome</keyword>
<gene>
    <name evidence="3" type="ORF">SAMN05421642_12278</name>
</gene>
<dbReference type="GO" id="GO:0006210">
    <property type="term" value="P:thymine catabolic process"/>
    <property type="evidence" value="ECO:0007669"/>
    <property type="project" value="TreeGrafter"/>
</dbReference>
<dbReference type="STRING" id="398843.A3K89_07500"/>
<dbReference type="GO" id="GO:0006574">
    <property type="term" value="P:L-valine catabolic process"/>
    <property type="evidence" value="ECO:0007669"/>
    <property type="project" value="TreeGrafter"/>
</dbReference>
<reference evidence="4" key="1">
    <citation type="submission" date="2017-06" db="EMBL/GenBank/DDBJ databases">
        <authorList>
            <person name="Varghese N."/>
            <person name="Submissions S."/>
        </authorList>
    </citation>
    <scope>NUCLEOTIDE SEQUENCE [LARGE SCALE GENOMIC DNA]</scope>
    <source>
        <strain evidence="4">JCM 23211</strain>
    </source>
</reference>
<dbReference type="InterPro" id="IPR015590">
    <property type="entry name" value="Aldehyde_DH_dom"/>
</dbReference>
<evidence type="ECO:0000313" key="3">
    <source>
        <dbReference type="EMBL" id="SNT46196.1"/>
    </source>
</evidence>
<dbReference type="InterPro" id="IPR010061">
    <property type="entry name" value="MeMal-semiAld_DH"/>
</dbReference>
<protein>
    <submittedName>
        <fullName evidence="3">Malonate-semialdehyde dehydrogenase (Acetylating) / methylmalonate-semialdehyde dehydrogenase</fullName>
    </submittedName>
</protein>
<sequence length="149" mass="15931">MSTVISHWLDNKEYAGTSGNTAPVTNPATGEITGQLALANLDDARTVIDAAAAAFPAWRDTSLAKRVQVLFKFRELLNERKGELAEIITSEHGKVLSDALGEISRGQEVVEFACGIPHLLKGGFTENASTKVDVYSIRQPLGPVGIISP</sequence>
<dbReference type="Pfam" id="PF00171">
    <property type="entry name" value="Aldedh"/>
    <property type="match status" value="1"/>
</dbReference>
<organism evidence="3 4">
    <name type="scientific">Rhodococcoides kyotonense</name>
    <dbReference type="NCBI Taxonomy" id="398843"/>
    <lineage>
        <taxon>Bacteria</taxon>
        <taxon>Bacillati</taxon>
        <taxon>Actinomycetota</taxon>
        <taxon>Actinomycetes</taxon>
        <taxon>Mycobacteriales</taxon>
        <taxon>Nocardiaceae</taxon>
        <taxon>Rhodococcoides</taxon>
    </lineage>
</organism>
<dbReference type="GO" id="GO:0004491">
    <property type="term" value="F:methylmalonate-semialdehyde dehydrogenase (acylating, NAD) activity"/>
    <property type="evidence" value="ECO:0007669"/>
    <property type="project" value="InterPro"/>
</dbReference>
<dbReference type="AlphaFoldDB" id="A0A239MTY8"/>
<dbReference type="RefSeq" id="WP_141136560.1">
    <property type="nucleotide sequence ID" value="NZ_FZOW01000022.1"/>
</dbReference>
<keyword evidence="1" id="KW-0560">Oxidoreductase</keyword>
<dbReference type="PANTHER" id="PTHR43866">
    <property type="entry name" value="MALONATE-SEMIALDEHYDE DEHYDROGENASE"/>
    <property type="match status" value="1"/>
</dbReference>
<name>A0A239MTY8_9NOCA</name>
<dbReference type="SUPFAM" id="SSF53720">
    <property type="entry name" value="ALDH-like"/>
    <property type="match status" value="1"/>
</dbReference>
<feature type="non-terminal residue" evidence="3">
    <location>
        <position position="149"/>
    </location>
</feature>
<evidence type="ECO:0000256" key="1">
    <source>
        <dbReference type="ARBA" id="ARBA00023002"/>
    </source>
</evidence>
<dbReference type="Proteomes" id="UP000198327">
    <property type="component" value="Unassembled WGS sequence"/>
</dbReference>
<evidence type="ECO:0000259" key="2">
    <source>
        <dbReference type="Pfam" id="PF00171"/>
    </source>
</evidence>
<feature type="domain" description="Aldehyde dehydrogenase" evidence="2">
    <location>
        <begin position="18"/>
        <end position="149"/>
    </location>
</feature>
<accession>A0A239MTY8</accession>
<dbReference type="OrthoDB" id="6882680at2"/>
<dbReference type="InterPro" id="IPR016162">
    <property type="entry name" value="Ald_DH_N"/>
</dbReference>
<evidence type="ECO:0000313" key="4">
    <source>
        <dbReference type="Proteomes" id="UP000198327"/>
    </source>
</evidence>
<dbReference type="PANTHER" id="PTHR43866:SF4">
    <property type="entry name" value="MALONATE-SEMIALDEHYDE DEHYDROGENASE"/>
    <property type="match status" value="1"/>
</dbReference>
<dbReference type="EMBL" id="FZOW01000022">
    <property type="protein sequence ID" value="SNT46196.1"/>
    <property type="molecule type" value="Genomic_DNA"/>
</dbReference>